<dbReference type="GO" id="GO:0008270">
    <property type="term" value="F:zinc ion binding"/>
    <property type="evidence" value="ECO:0007669"/>
    <property type="project" value="TreeGrafter"/>
</dbReference>
<reference evidence="4" key="1">
    <citation type="submission" date="2015-10" db="EMBL/GenBank/DDBJ databases">
        <authorList>
            <person name="Devillers H."/>
        </authorList>
    </citation>
    <scope>NUCLEOTIDE SEQUENCE [LARGE SCALE GENOMIC DNA]</scope>
</reference>
<dbReference type="InterPro" id="IPR024079">
    <property type="entry name" value="MetalloPept_cat_dom_sf"/>
</dbReference>
<evidence type="ECO:0000259" key="2">
    <source>
        <dbReference type="Pfam" id="PF13933"/>
    </source>
</evidence>
<dbReference type="Pfam" id="PF13933">
    <property type="entry name" value="HRXXH"/>
    <property type="match status" value="1"/>
</dbReference>
<protein>
    <submittedName>
        <fullName evidence="3">LAQU0S35e00232g1_1</fullName>
    </submittedName>
</protein>
<gene>
    <name evidence="3" type="ORF">LAQU0_S35e00232g</name>
</gene>
<organism evidence="3 4">
    <name type="scientific">Lachancea quebecensis</name>
    <dbReference type="NCBI Taxonomy" id="1654605"/>
    <lineage>
        <taxon>Eukaryota</taxon>
        <taxon>Fungi</taxon>
        <taxon>Dikarya</taxon>
        <taxon>Ascomycota</taxon>
        <taxon>Saccharomycotina</taxon>
        <taxon>Saccharomycetes</taxon>
        <taxon>Saccharomycetales</taxon>
        <taxon>Saccharomycetaceae</taxon>
        <taxon>Lachancea</taxon>
    </lineage>
</organism>
<evidence type="ECO:0000256" key="1">
    <source>
        <dbReference type="SAM" id="Phobius"/>
    </source>
</evidence>
<keyword evidence="4" id="KW-1185">Reference proteome</keyword>
<dbReference type="Gene3D" id="3.40.390.10">
    <property type="entry name" value="Collagenase (Catalytic Domain)"/>
    <property type="match status" value="1"/>
</dbReference>
<dbReference type="InterPro" id="IPR039124">
    <property type="entry name" value="PRA1-like"/>
</dbReference>
<accession>A0A0P1KYL2</accession>
<feature type="transmembrane region" description="Helical" evidence="1">
    <location>
        <begin position="12"/>
        <end position="35"/>
    </location>
</feature>
<feature type="domain" description="Putative peptidase" evidence="2">
    <location>
        <begin position="22"/>
        <end position="260"/>
    </location>
</feature>
<dbReference type="GO" id="GO:0009986">
    <property type="term" value="C:cell surface"/>
    <property type="evidence" value="ECO:0007669"/>
    <property type="project" value="TreeGrafter"/>
</dbReference>
<dbReference type="PANTHER" id="PTHR39399:SF1">
    <property type="entry name" value="PROTEIN ZPS1"/>
    <property type="match status" value="1"/>
</dbReference>
<dbReference type="GO" id="GO:0009277">
    <property type="term" value="C:fungal-type cell wall"/>
    <property type="evidence" value="ECO:0007669"/>
    <property type="project" value="TreeGrafter"/>
</dbReference>
<dbReference type="GO" id="GO:0008237">
    <property type="term" value="F:metallopeptidase activity"/>
    <property type="evidence" value="ECO:0007669"/>
    <property type="project" value="InterPro"/>
</dbReference>
<dbReference type="SUPFAM" id="SSF55486">
    <property type="entry name" value="Metalloproteases ('zincins'), catalytic domain"/>
    <property type="match status" value="1"/>
</dbReference>
<dbReference type="PANTHER" id="PTHR39399">
    <property type="entry name" value="PROTEIN ZPS1"/>
    <property type="match status" value="1"/>
</dbReference>
<dbReference type="OrthoDB" id="4689212at2759"/>
<name>A0A0P1KYL2_9SACH</name>
<sequence length="264" mass="29752">MSKQISNFRRKGLVFLTSVLCIGTLIAGFVLAIVAERNAVKMKNTRKTFSTVATEEWANPQFPRLHKTCNTTDVEFLTKTMNDTQTVASYAKEQLLVKGSNDTVYKRWFGDGPLYDVLGVIEGVANMTKMDVLLRCDDVDGLCAANPNYYAGHHRENADAETVICDYFYETRAWISDICSNGTLKEFPPTRYAGIDMIHRYFHVSFINEDEYIGEFTEEAEDVLELAKANSTFAVRNVDNYLYYLADVYSSVHVPGGCLGMEEA</sequence>
<dbReference type="Proteomes" id="UP000236544">
    <property type="component" value="Unassembled WGS sequence"/>
</dbReference>
<keyword evidence="1" id="KW-0472">Membrane</keyword>
<keyword evidence="1" id="KW-1133">Transmembrane helix</keyword>
<dbReference type="GO" id="GO:0005576">
    <property type="term" value="C:extracellular region"/>
    <property type="evidence" value="ECO:0007669"/>
    <property type="project" value="TreeGrafter"/>
</dbReference>
<proteinExistence type="predicted"/>
<evidence type="ECO:0000313" key="4">
    <source>
        <dbReference type="Proteomes" id="UP000236544"/>
    </source>
</evidence>
<evidence type="ECO:0000313" key="3">
    <source>
        <dbReference type="EMBL" id="CUS25208.1"/>
    </source>
</evidence>
<dbReference type="InterPro" id="IPR029482">
    <property type="entry name" value="HRXXH"/>
</dbReference>
<keyword evidence="1" id="KW-0812">Transmembrane</keyword>
<dbReference type="EMBL" id="LN890562">
    <property type="protein sequence ID" value="CUS25208.1"/>
    <property type="molecule type" value="Genomic_DNA"/>
</dbReference>
<dbReference type="AlphaFoldDB" id="A0A0P1KYL2"/>
<dbReference type="GO" id="GO:0005178">
    <property type="term" value="F:integrin binding"/>
    <property type="evidence" value="ECO:0007669"/>
    <property type="project" value="TreeGrafter"/>
</dbReference>